<evidence type="ECO:0000313" key="1">
    <source>
        <dbReference type="EMBL" id="QQQ40512.1"/>
    </source>
</evidence>
<dbReference type="Proteomes" id="UP000596095">
    <property type="component" value="Chromosome"/>
</dbReference>
<dbReference type="EMBL" id="CP067993">
    <property type="protein sequence ID" value="QQQ40512.1"/>
    <property type="molecule type" value="Genomic_DNA"/>
</dbReference>
<accession>A0ABD7BY90</accession>
<proteinExistence type="predicted"/>
<organism evidence="1 2">
    <name type="scientific">Stenotrophomonas maltophilia</name>
    <name type="common">Pseudomonas maltophilia</name>
    <name type="synonym">Xanthomonas maltophilia</name>
    <dbReference type="NCBI Taxonomy" id="40324"/>
    <lineage>
        <taxon>Bacteria</taxon>
        <taxon>Pseudomonadati</taxon>
        <taxon>Pseudomonadota</taxon>
        <taxon>Gammaproteobacteria</taxon>
        <taxon>Lysobacterales</taxon>
        <taxon>Lysobacteraceae</taxon>
        <taxon>Stenotrophomonas</taxon>
        <taxon>Stenotrophomonas maltophilia group</taxon>
    </lineage>
</organism>
<reference evidence="1 2" key="1">
    <citation type="submission" date="2021-01" db="EMBL/GenBank/DDBJ databases">
        <title>Genome Characterization of a novel Stenotrophomonas isolate with high keratinase activity.</title>
        <authorList>
            <person name="Cao Z.-J."/>
        </authorList>
    </citation>
    <scope>NUCLEOTIDE SEQUENCE [LARGE SCALE GENOMIC DNA]</scope>
    <source>
        <strain evidence="1 2">DHHJ</strain>
    </source>
</reference>
<dbReference type="RefSeq" id="WP_201116156.1">
    <property type="nucleotide sequence ID" value="NZ_CP067993.1"/>
</dbReference>
<dbReference type="AlphaFoldDB" id="A0ABD7BY90"/>
<evidence type="ECO:0000313" key="2">
    <source>
        <dbReference type="Proteomes" id="UP000596095"/>
    </source>
</evidence>
<gene>
    <name evidence="1" type="ORF">JJL50_11020</name>
</gene>
<name>A0ABD7BY90_STEMA</name>
<protein>
    <submittedName>
        <fullName evidence="1">Uncharacterized protein</fullName>
    </submittedName>
</protein>
<sequence length="348" mass="38009">MSSGAAFTAKNIDGLVSRVHKKRGRRGELQQLAALFSPGFWKPFEALIRSDSSFSSSNGMKRTVEVSLGYIDKIPMAGFTNVVKDHRGQEITERVEIGDAAVFFIDRLQIHSGTCFVRAARGLILQAKVVGNAKGKKLVTPVVSLPSKKNDSTLKELALLSEWPAFDLYFAAGSNAALQNGYQIGAGSYVQSKQAPPHAWYIGASSDPKRPFSPHWVASAAKQGEPCDQSLGTLLEALVRTGSLACGREVGADFTFDASRIAGRNDFKLAFTALPPDWSDLCHQLILACNKYAMPSHLLNKGEDAGRFNTAHACSTPYHLVWNWLVARFSRKRRFPVVVISVSSHEGR</sequence>